<dbReference type="GO" id="GO:0003723">
    <property type="term" value="F:RNA binding"/>
    <property type="evidence" value="ECO:0007669"/>
    <property type="project" value="InterPro"/>
</dbReference>
<dbReference type="PANTHER" id="PTHR42971">
    <property type="entry name" value="TRNA (CYTIDINE(34)-2'-O)-METHYLTRANSFERASE"/>
    <property type="match status" value="1"/>
</dbReference>
<dbReference type="InterPro" id="IPR001537">
    <property type="entry name" value="SpoU_MeTrfase"/>
</dbReference>
<dbReference type="EMBL" id="JBBNAF010000001">
    <property type="protein sequence ID" value="KAK9169541.1"/>
    <property type="molecule type" value="Genomic_DNA"/>
</dbReference>
<protein>
    <recommendedName>
        <fullName evidence="6">tRNA/rRNA methyltransferase SpoU type domain-containing protein</fullName>
    </recommendedName>
</protein>
<dbReference type="Gene3D" id="3.40.1280.10">
    <property type="match status" value="1"/>
</dbReference>
<name>A0AAP0QB54_9MAGN</name>
<dbReference type="InterPro" id="IPR016914">
    <property type="entry name" value="TrmL"/>
</dbReference>
<dbReference type="GO" id="GO:0002130">
    <property type="term" value="P:wobble position ribose methylation"/>
    <property type="evidence" value="ECO:0007669"/>
    <property type="project" value="TreeGrafter"/>
</dbReference>
<dbReference type="Proteomes" id="UP001420932">
    <property type="component" value="Unassembled WGS sequence"/>
</dbReference>
<organism evidence="7 8">
    <name type="scientific">Stephania yunnanensis</name>
    <dbReference type="NCBI Taxonomy" id="152371"/>
    <lineage>
        <taxon>Eukaryota</taxon>
        <taxon>Viridiplantae</taxon>
        <taxon>Streptophyta</taxon>
        <taxon>Embryophyta</taxon>
        <taxon>Tracheophyta</taxon>
        <taxon>Spermatophyta</taxon>
        <taxon>Magnoliopsida</taxon>
        <taxon>Ranunculales</taxon>
        <taxon>Menispermaceae</taxon>
        <taxon>Menispermoideae</taxon>
        <taxon>Cissampelideae</taxon>
        <taxon>Stephania</taxon>
    </lineage>
</organism>
<dbReference type="SUPFAM" id="SSF75217">
    <property type="entry name" value="alpha/beta knot"/>
    <property type="match status" value="1"/>
</dbReference>
<gene>
    <name evidence="7" type="ORF">Syun_001681</name>
</gene>
<comment type="caution">
    <text evidence="7">The sequence shown here is derived from an EMBL/GenBank/DDBJ whole genome shotgun (WGS) entry which is preliminary data.</text>
</comment>
<keyword evidence="5" id="KW-0819">tRNA processing</keyword>
<feature type="domain" description="tRNA/rRNA methyltransferase SpoU type" evidence="6">
    <location>
        <begin position="91"/>
        <end position="152"/>
    </location>
</feature>
<dbReference type="PANTHER" id="PTHR42971:SF1">
    <property type="entry name" value="TRNA (CYTIDINE(34)-2'-O)-METHYLTRANSFERASE"/>
    <property type="match status" value="1"/>
</dbReference>
<accession>A0AAP0QB54</accession>
<dbReference type="Pfam" id="PF00588">
    <property type="entry name" value="SpoU_methylase"/>
    <property type="match status" value="1"/>
</dbReference>
<sequence>MLNHFFSIQWSSIGNRAPAGDLAPFPIVPDRRCPYRRACSVFPPQSSRHPFSLLNSRLAAFVLRSAMSTHFQCLDPCRSCQHGYSGIKCRVLNFSYRRGDWLVFGSETSGLRPEILSDCNNESFGGGTMRIPMVETYVRCLNLSVSVGIAVYEASRQLNYELIQLE</sequence>
<dbReference type="InterPro" id="IPR029028">
    <property type="entry name" value="Alpha/beta_knot_MTases"/>
</dbReference>
<evidence type="ECO:0000256" key="4">
    <source>
        <dbReference type="ARBA" id="ARBA00022691"/>
    </source>
</evidence>
<evidence type="ECO:0000313" key="8">
    <source>
        <dbReference type="Proteomes" id="UP001420932"/>
    </source>
</evidence>
<keyword evidence="8" id="KW-1185">Reference proteome</keyword>
<keyword evidence="1" id="KW-0963">Cytoplasm</keyword>
<keyword evidence="3" id="KW-0808">Transferase</keyword>
<evidence type="ECO:0000259" key="6">
    <source>
        <dbReference type="Pfam" id="PF00588"/>
    </source>
</evidence>
<proteinExistence type="predicted"/>
<evidence type="ECO:0000256" key="5">
    <source>
        <dbReference type="ARBA" id="ARBA00022694"/>
    </source>
</evidence>
<reference evidence="7 8" key="1">
    <citation type="submission" date="2024-01" db="EMBL/GenBank/DDBJ databases">
        <title>Genome assemblies of Stephania.</title>
        <authorList>
            <person name="Yang L."/>
        </authorList>
    </citation>
    <scope>NUCLEOTIDE SEQUENCE [LARGE SCALE GENOMIC DNA]</scope>
    <source>
        <strain evidence="7">YNDBR</strain>
        <tissue evidence="7">Leaf</tissue>
    </source>
</reference>
<keyword evidence="4" id="KW-0949">S-adenosyl-L-methionine</keyword>
<evidence type="ECO:0000256" key="1">
    <source>
        <dbReference type="ARBA" id="ARBA00022490"/>
    </source>
</evidence>
<dbReference type="AlphaFoldDB" id="A0AAP0QB54"/>
<evidence type="ECO:0000256" key="2">
    <source>
        <dbReference type="ARBA" id="ARBA00022603"/>
    </source>
</evidence>
<dbReference type="GO" id="GO:0008173">
    <property type="term" value="F:RNA methyltransferase activity"/>
    <property type="evidence" value="ECO:0007669"/>
    <property type="project" value="InterPro"/>
</dbReference>
<dbReference type="InterPro" id="IPR029026">
    <property type="entry name" value="tRNA_m1G_MTases_N"/>
</dbReference>
<evidence type="ECO:0000313" key="7">
    <source>
        <dbReference type="EMBL" id="KAK9169541.1"/>
    </source>
</evidence>
<evidence type="ECO:0000256" key="3">
    <source>
        <dbReference type="ARBA" id="ARBA00022679"/>
    </source>
</evidence>
<keyword evidence="2" id="KW-0489">Methyltransferase</keyword>